<dbReference type="Gene3D" id="1.10.3680.10">
    <property type="entry name" value="TerB-like"/>
    <property type="match status" value="1"/>
</dbReference>
<dbReference type="EMBL" id="PVNK01000108">
    <property type="protein sequence ID" value="PRQ02963.1"/>
    <property type="molecule type" value="Genomic_DNA"/>
</dbReference>
<proteinExistence type="predicted"/>
<evidence type="ECO:0000313" key="2">
    <source>
        <dbReference type="EMBL" id="PRQ02963.1"/>
    </source>
</evidence>
<organism evidence="2 3">
    <name type="scientific">Enhygromyxa salina</name>
    <dbReference type="NCBI Taxonomy" id="215803"/>
    <lineage>
        <taxon>Bacteria</taxon>
        <taxon>Pseudomonadati</taxon>
        <taxon>Myxococcota</taxon>
        <taxon>Polyangia</taxon>
        <taxon>Nannocystales</taxon>
        <taxon>Nannocystaceae</taxon>
        <taxon>Enhygromyxa</taxon>
    </lineage>
</organism>
<protein>
    <submittedName>
        <fullName evidence="2">Tellurite resistance protein TerB</fullName>
    </submittedName>
</protein>
<dbReference type="InterPro" id="IPR029024">
    <property type="entry name" value="TerB-like"/>
</dbReference>
<dbReference type="Pfam" id="PF05099">
    <property type="entry name" value="TerB"/>
    <property type="match status" value="1"/>
</dbReference>
<keyword evidence="3" id="KW-1185">Reference proteome</keyword>
<sequence>MNVAPALMVVLRNLVAADKRIDASEVEAAFTVYRQLTGYTDDLAAFTQWFRNLRANRQQTARALAELSAASPDMRRWIINLAESLVLADGKQTPKESERLAEIRAALS</sequence>
<dbReference type="RefSeq" id="WP_181197574.1">
    <property type="nucleotide sequence ID" value="NZ_PVNK01000108.1"/>
</dbReference>
<accession>A0A2S9YCZ4</accession>
<gene>
    <name evidence="2" type="ORF">ENSA5_19020</name>
</gene>
<comment type="caution">
    <text evidence="2">The sequence shown here is derived from an EMBL/GenBank/DDBJ whole genome shotgun (WGS) entry which is preliminary data.</text>
</comment>
<dbReference type="AlphaFoldDB" id="A0A2S9YCZ4"/>
<feature type="domain" description="Co-chaperone DjlA N-terminal" evidence="1">
    <location>
        <begin position="6"/>
        <end position="107"/>
    </location>
</feature>
<reference evidence="2 3" key="1">
    <citation type="submission" date="2018-03" db="EMBL/GenBank/DDBJ databases">
        <title>Draft Genome Sequences of the Obligatory Marine Myxobacteria Enhygromyxa salina SWB005.</title>
        <authorList>
            <person name="Poehlein A."/>
            <person name="Moghaddam J.A."/>
            <person name="Harms H."/>
            <person name="Alanjari M."/>
            <person name="Koenig G.M."/>
            <person name="Daniel R."/>
            <person name="Schaeberle T.F."/>
        </authorList>
    </citation>
    <scope>NUCLEOTIDE SEQUENCE [LARGE SCALE GENOMIC DNA]</scope>
    <source>
        <strain evidence="2 3">SWB005</strain>
    </source>
</reference>
<dbReference type="Proteomes" id="UP000237968">
    <property type="component" value="Unassembled WGS sequence"/>
</dbReference>
<evidence type="ECO:0000259" key="1">
    <source>
        <dbReference type="Pfam" id="PF05099"/>
    </source>
</evidence>
<dbReference type="InterPro" id="IPR007791">
    <property type="entry name" value="DjlA_N"/>
</dbReference>
<name>A0A2S9YCZ4_9BACT</name>
<dbReference type="SUPFAM" id="SSF158682">
    <property type="entry name" value="TerB-like"/>
    <property type="match status" value="1"/>
</dbReference>
<evidence type="ECO:0000313" key="3">
    <source>
        <dbReference type="Proteomes" id="UP000237968"/>
    </source>
</evidence>